<evidence type="ECO:0000313" key="3">
    <source>
        <dbReference type="Proteomes" id="UP000003289"/>
    </source>
</evidence>
<keyword evidence="1" id="KW-0472">Membrane</keyword>
<keyword evidence="1" id="KW-0812">Transmembrane</keyword>
<feature type="transmembrane region" description="Helical" evidence="1">
    <location>
        <begin position="69"/>
        <end position="91"/>
    </location>
</feature>
<dbReference type="RefSeq" id="YP_007010902.1">
    <property type="nucleotide sequence ID" value="NC_019543.1"/>
</dbReference>
<accession>J7KDD8</accession>
<dbReference type="Proteomes" id="UP000003289">
    <property type="component" value="Segment"/>
</dbReference>
<evidence type="ECO:0000313" key="2">
    <source>
        <dbReference type="EMBL" id="AFQ97295.1"/>
    </source>
</evidence>
<gene>
    <name evidence="2" type="ORF">Aes508_213</name>
</gene>
<sequence length="92" mass="10318">MMELIIDIWKIVSVVIGAFIAMRLIVIALASKGFISASDQINEILDKWQSLKSSSQELFGNYNIVVTPLVIALLLILITLFWPIVLLYIIAK</sequence>
<dbReference type="KEGG" id="vg:14017080"/>
<feature type="transmembrane region" description="Helical" evidence="1">
    <location>
        <begin position="12"/>
        <end position="30"/>
    </location>
</feature>
<dbReference type="GeneID" id="14017080"/>
<keyword evidence="1" id="KW-1133">Transmembrane helix</keyword>
<proteinExistence type="predicted"/>
<reference evidence="2 3" key="1">
    <citation type="submission" date="2011-07" db="EMBL/GenBank/DDBJ databases">
        <title>Aeromonas salmonicida phage Aes508 complete genome.</title>
        <authorList>
            <person name="Petrov V.M."/>
            <person name="Ratnayaka S."/>
            <person name="Karam J.D."/>
        </authorList>
    </citation>
    <scope>NUCLEOTIDE SEQUENCE [LARGE SCALE GENOMIC DNA]</scope>
</reference>
<organism evidence="2 3">
    <name type="scientific">Aeromonas phage Aes508</name>
    <dbReference type="NCBI Taxonomy" id="1198013"/>
    <lineage>
        <taxon>Viruses</taxon>
        <taxon>Duplodnaviria</taxon>
        <taxon>Heunggongvirae</taxon>
        <taxon>Uroviricota</taxon>
        <taxon>Caudoviricetes</taxon>
        <taxon>Pantevenvirales</taxon>
        <taxon>Straboviridae</taxon>
        <taxon>Tulanevirus</taxon>
        <taxon>Tulanevirus aes508</taxon>
    </lineage>
</organism>
<keyword evidence="3" id="KW-1185">Reference proteome</keyword>
<evidence type="ECO:0000256" key="1">
    <source>
        <dbReference type="SAM" id="Phobius"/>
    </source>
</evidence>
<dbReference type="EMBL" id="JN377894">
    <property type="protein sequence ID" value="AFQ97295.1"/>
    <property type="molecule type" value="Genomic_DNA"/>
</dbReference>
<protein>
    <submittedName>
        <fullName evidence="2">Putative phage protein</fullName>
    </submittedName>
</protein>
<name>J7KDD8_9CAUD</name>